<dbReference type="InterPro" id="IPR002314">
    <property type="entry name" value="aa-tRNA-synt_IIb"/>
</dbReference>
<dbReference type="PROSITE" id="PS50862">
    <property type="entry name" value="AA_TRNA_LIGASE_II"/>
    <property type="match status" value="1"/>
</dbReference>
<dbReference type="InterPro" id="IPR036621">
    <property type="entry name" value="Anticodon-bd_dom_sf"/>
</dbReference>
<keyword evidence="3" id="KW-0436">Ligase</keyword>
<dbReference type="GO" id="GO:0004827">
    <property type="term" value="F:proline-tRNA ligase activity"/>
    <property type="evidence" value="ECO:0007669"/>
    <property type="project" value="UniProtKB-EC"/>
</dbReference>
<dbReference type="STRING" id="1802362.A2806_01610"/>
<dbReference type="InterPro" id="IPR002316">
    <property type="entry name" value="Pro-tRNA-ligase_IIa"/>
</dbReference>
<dbReference type="PRINTS" id="PR01046">
    <property type="entry name" value="TRNASYNTHPRO"/>
</dbReference>
<evidence type="ECO:0000256" key="5">
    <source>
        <dbReference type="ARBA" id="ARBA00022840"/>
    </source>
</evidence>
<dbReference type="Gene3D" id="3.40.50.800">
    <property type="entry name" value="Anticodon-binding domain"/>
    <property type="match status" value="1"/>
</dbReference>
<evidence type="ECO:0000259" key="10">
    <source>
        <dbReference type="PROSITE" id="PS50862"/>
    </source>
</evidence>
<dbReference type="CDD" id="cd00861">
    <property type="entry name" value="ProRS_anticodon_short"/>
    <property type="match status" value="1"/>
</dbReference>
<keyword evidence="4" id="KW-0547">Nucleotide-binding</keyword>
<evidence type="ECO:0000313" key="12">
    <source>
        <dbReference type="Proteomes" id="UP000177629"/>
    </source>
</evidence>
<dbReference type="EMBL" id="MHSS01000001">
    <property type="protein sequence ID" value="OHA49021.1"/>
    <property type="molecule type" value="Genomic_DNA"/>
</dbReference>
<comment type="catalytic activity">
    <reaction evidence="9">
        <text>tRNA(Pro) + L-proline + ATP = L-prolyl-tRNA(Pro) + AMP + diphosphate</text>
        <dbReference type="Rhea" id="RHEA:14305"/>
        <dbReference type="Rhea" id="RHEA-COMP:9700"/>
        <dbReference type="Rhea" id="RHEA-COMP:9702"/>
        <dbReference type="ChEBI" id="CHEBI:30616"/>
        <dbReference type="ChEBI" id="CHEBI:33019"/>
        <dbReference type="ChEBI" id="CHEBI:60039"/>
        <dbReference type="ChEBI" id="CHEBI:78442"/>
        <dbReference type="ChEBI" id="CHEBI:78532"/>
        <dbReference type="ChEBI" id="CHEBI:456215"/>
        <dbReference type="EC" id="6.1.1.15"/>
    </reaction>
</comment>
<sequence length="413" mass="47037">MRQSHLFLPIRREPPKDETFANAQLLLRAGFADKLMAGVFSIFPAGLGVVRNIEGIVRDELQKTGAVELAMPSLQQPKIWEETGRWKTLPPEMFQFKDRADHPIGLAMTHEEVVFDIVRRNIQSFRDLPLKLYQFQTKFRDEPRPKSGLMRGREFLMKDLYSFHATREDLEEYYEEVSQAYDRIFKRCGLKAVRVEAPGGIFTKNPSHEFQVVAEGGEDEIALCKNCDFAKNAELLEKGIKKCPQCSATIVRHISSEVGNIFRFYDKYAKDMNGYVMGPQGENLPIFLASYGIGISRLMATIVEVFHDERGIMWPESVAPFLVHIVQLGDGEVVKKEAQKIYAALQEAGLEVLYDDREKSAGEKFMEADLVGIPWRVVVSAKTVAQGKVEVKKRSEDKAELMTIEELVKRLKK</sequence>
<accession>A0A1G2PN20</accession>
<keyword evidence="7" id="KW-0030">Aminoacyl-tRNA synthetase</keyword>
<dbReference type="SUPFAM" id="SSF55681">
    <property type="entry name" value="Class II aaRS and biotin synthetases"/>
    <property type="match status" value="1"/>
</dbReference>
<evidence type="ECO:0000256" key="2">
    <source>
        <dbReference type="ARBA" id="ARBA00019110"/>
    </source>
</evidence>
<gene>
    <name evidence="11" type="ORF">A2806_01610</name>
</gene>
<organism evidence="11 12">
    <name type="scientific">Candidatus Terrybacteria bacterium RIFCSPHIGHO2_01_FULL_48_17</name>
    <dbReference type="NCBI Taxonomy" id="1802362"/>
    <lineage>
        <taxon>Bacteria</taxon>
        <taxon>Candidatus Terryibacteriota</taxon>
    </lineage>
</organism>
<feature type="domain" description="Aminoacyl-transfer RNA synthetases class-II family profile" evidence="10">
    <location>
        <begin position="38"/>
        <end position="315"/>
    </location>
</feature>
<name>A0A1G2PN20_9BACT</name>
<dbReference type="SUPFAM" id="SSF52954">
    <property type="entry name" value="Class II aaRS ABD-related"/>
    <property type="match status" value="1"/>
</dbReference>
<dbReference type="Proteomes" id="UP000177629">
    <property type="component" value="Unassembled WGS sequence"/>
</dbReference>
<dbReference type="PANTHER" id="PTHR42753:SF2">
    <property type="entry name" value="PROLINE--TRNA LIGASE"/>
    <property type="match status" value="1"/>
</dbReference>
<dbReference type="InterPro" id="IPR045864">
    <property type="entry name" value="aa-tRNA-synth_II/BPL/LPL"/>
</dbReference>
<dbReference type="InterPro" id="IPR004154">
    <property type="entry name" value="Anticodon-bd"/>
</dbReference>
<dbReference type="EC" id="6.1.1.15" evidence="1"/>
<protein>
    <recommendedName>
        <fullName evidence="2">Proline--tRNA ligase</fullName>
        <ecNumber evidence="1">6.1.1.15</ecNumber>
    </recommendedName>
    <alternativeName>
        <fullName evidence="8">Prolyl-tRNA synthetase</fullName>
    </alternativeName>
</protein>
<dbReference type="GO" id="GO:0005829">
    <property type="term" value="C:cytosol"/>
    <property type="evidence" value="ECO:0007669"/>
    <property type="project" value="TreeGrafter"/>
</dbReference>
<dbReference type="Gene3D" id="3.30.930.10">
    <property type="entry name" value="Bira Bifunctional Protein, Domain 2"/>
    <property type="match status" value="1"/>
</dbReference>
<evidence type="ECO:0000256" key="3">
    <source>
        <dbReference type="ARBA" id="ARBA00022598"/>
    </source>
</evidence>
<reference evidence="11 12" key="1">
    <citation type="journal article" date="2016" name="Nat. Commun.">
        <title>Thousands of microbial genomes shed light on interconnected biogeochemical processes in an aquifer system.</title>
        <authorList>
            <person name="Anantharaman K."/>
            <person name="Brown C.T."/>
            <person name="Hug L.A."/>
            <person name="Sharon I."/>
            <person name="Castelle C.J."/>
            <person name="Probst A.J."/>
            <person name="Thomas B.C."/>
            <person name="Singh A."/>
            <person name="Wilkins M.J."/>
            <person name="Karaoz U."/>
            <person name="Brodie E.L."/>
            <person name="Williams K.H."/>
            <person name="Hubbard S.S."/>
            <person name="Banfield J.F."/>
        </authorList>
    </citation>
    <scope>NUCLEOTIDE SEQUENCE [LARGE SCALE GENOMIC DNA]</scope>
</reference>
<dbReference type="Pfam" id="PF03129">
    <property type="entry name" value="HGTP_anticodon"/>
    <property type="match status" value="1"/>
</dbReference>
<dbReference type="AlphaFoldDB" id="A0A1G2PN20"/>
<dbReference type="GO" id="GO:0006433">
    <property type="term" value="P:prolyl-tRNA aminoacylation"/>
    <property type="evidence" value="ECO:0007669"/>
    <property type="project" value="InterPro"/>
</dbReference>
<evidence type="ECO:0000256" key="1">
    <source>
        <dbReference type="ARBA" id="ARBA00012831"/>
    </source>
</evidence>
<comment type="caution">
    <text evidence="11">The sequence shown here is derived from an EMBL/GenBank/DDBJ whole genome shotgun (WGS) entry which is preliminary data.</text>
</comment>
<evidence type="ECO:0000256" key="6">
    <source>
        <dbReference type="ARBA" id="ARBA00022917"/>
    </source>
</evidence>
<dbReference type="InterPro" id="IPR006195">
    <property type="entry name" value="aa-tRNA-synth_II"/>
</dbReference>
<evidence type="ECO:0000256" key="7">
    <source>
        <dbReference type="ARBA" id="ARBA00023146"/>
    </source>
</evidence>
<keyword evidence="5" id="KW-0067">ATP-binding</keyword>
<dbReference type="GO" id="GO:0005524">
    <property type="term" value="F:ATP binding"/>
    <property type="evidence" value="ECO:0007669"/>
    <property type="project" value="UniProtKB-KW"/>
</dbReference>
<keyword evidence="6" id="KW-0648">Protein biosynthesis</keyword>
<evidence type="ECO:0000256" key="8">
    <source>
        <dbReference type="ARBA" id="ARBA00029731"/>
    </source>
</evidence>
<dbReference type="InterPro" id="IPR044140">
    <property type="entry name" value="ProRS_anticodon_short"/>
</dbReference>
<evidence type="ECO:0000256" key="9">
    <source>
        <dbReference type="ARBA" id="ARBA00047671"/>
    </source>
</evidence>
<dbReference type="InterPro" id="IPR050062">
    <property type="entry name" value="Pro-tRNA_synthetase"/>
</dbReference>
<evidence type="ECO:0000313" key="11">
    <source>
        <dbReference type="EMBL" id="OHA49021.1"/>
    </source>
</evidence>
<dbReference type="PANTHER" id="PTHR42753">
    <property type="entry name" value="MITOCHONDRIAL RIBOSOME PROTEIN L39/PROLYL-TRNA LIGASE FAMILY MEMBER"/>
    <property type="match status" value="1"/>
</dbReference>
<proteinExistence type="predicted"/>
<evidence type="ECO:0000256" key="4">
    <source>
        <dbReference type="ARBA" id="ARBA00022741"/>
    </source>
</evidence>
<dbReference type="Pfam" id="PF00587">
    <property type="entry name" value="tRNA-synt_2b"/>
    <property type="match status" value="1"/>
</dbReference>